<gene>
    <name evidence="1" type="ORF">CBM2634_A100130</name>
</gene>
<dbReference type="Proteomes" id="UP000256805">
    <property type="component" value="Unassembled WGS sequence"/>
</dbReference>
<evidence type="ECO:0000313" key="2">
    <source>
        <dbReference type="Proteomes" id="UP000256805"/>
    </source>
</evidence>
<protein>
    <submittedName>
        <fullName evidence="1">Uncharacterized protein</fullName>
    </submittedName>
</protein>
<reference evidence="1 2" key="1">
    <citation type="submission" date="2018-01" db="EMBL/GenBank/DDBJ databases">
        <authorList>
            <person name="Gaut B.S."/>
            <person name="Morton B.R."/>
            <person name="Clegg M.T."/>
            <person name="Duvall M.R."/>
        </authorList>
    </citation>
    <scope>NUCLEOTIDE SEQUENCE [LARGE SCALE GENOMIC DNA]</scope>
    <source>
        <strain evidence="1">Cupriavidus taiwanensis cmp 52</strain>
    </source>
</reference>
<organism evidence="1 2">
    <name type="scientific">Cupriavidus taiwanensis</name>
    <dbReference type="NCBI Taxonomy" id="164546"/>
    <lineage>
        <taxon>Bacteria</taxon>
        <taxon>Pseudomonadati</taxon>
        <taxon>Pseudomonadota</taxon>
        <taxon>Betaproteobacteria</taxon>
        <taxon>Burkholderiales</taxon>
        <taxon>Burkholderiaceae</taxon>
        <taxon>Cupriavidus</taxon>
    </lineage>
</organism>
<sequence>MPAPRLRMLGILAPAKPMLNMNLERAPDEEVKDIGARIG</sequence>
<accession>A0A375IVT6</accession>
<evidence type="ECO:0000313" key="1">
    <source>
        <dbReference type="EMBL" id="SPR96192.1"/>
    </source>
</evidence>
<dbReference type="EMBL" id="OVTA01000002">
    <property type="protein sequence ID" value="SPR96192.1"/>
    <property type="molecule type" value="Genomic_DNA"/>
</dbReference>
<proteinExistence type="predicted"/>
<dbReference type="AlphaFoldDB" id="A0A375IVT6"/>
<name>A0A375IVT6_9BURK</name>